<name>A0A9Q1GYY5_HOLLE</name>
<evidence type="ECO:0000313" key="1">
    <source>
        <dbReference type="EMBL" id="KAJ8027375.1"/>
    </source>
</evidence>
<organism evidence="1 2">
    <name type="scientific">Holothuria leucospilota</name>
    <name type="common">Black long sea cucumber</name>
    <name type="synonym">Mertensiothuria leucospilota</name>
    <dbReference type="NCBI Taxonomy" id="206669"/>
    <lineage>
        <taxon>Eukaryota</taxon>
        <taxon>Metazoa</taxon>
        <taxon>Echinodermata</taxon>
        <taxon>Eleutherozoa</taxon>
        <taxon>Echinozoa</taxon>
        <taxon>Holothuroidea</taxon>
        <taxon>Aspidochirotacea</taxon>
        <taxon>Aspidochirotida</taxon>
        <taxon>Holothuriidae</taxon>
        <taxon>Holothuria</taxon>
    </lineage>
</organism>
<keyword evidence="2" id="KW-1185">Reference proteome</keyword>
<protein>
    <submittedName>
        <fullName evidence="1">Uncharacterized protein</fullName>
    </submittedName>
</protein>
<gene>
    <name evidence="1" type="ORF">HOLleu_32505</name>
</gene>
<dbReference type="AlphaFoldDB" id="A0A9Q1GYY5"/>
<dbReference type="Proteomes" id="UP001152320">
    <property type="component" value="Chromosome 16"/>
</dbReference>
<proteinExistence type="predicted"/>
<reference evidence="1" key="1">
    <citation type="submission" date="2021-10" db="EMBL/GenBank/DDBJ databases">
        <title>Tropical sea cucumber genome reveals ecological adaptation and Cuvierian tubules defense mechanism.</title>
        <authorList>
            <person name="Chen T."/>
        </authorList>
    </citation>
    <scope>NUCLEOTIDE SEQUENCE</scope>
    <source>
        <strain evidence="1">Nanhai2018</strain>
        <tissue evidence="1">Muscle</tissue>
    </source>
</reference>
<dbReference type="EMBL" id="JAIZAY010000016">
    <property type="protein sequence ID" value="KAJ8027375.1"/>
    <property type="molecule type" value="Genomic_DNA"/>
</dbReference>
<comment type="caution">
    <text evidence="1">The sequence shown here is derived from an EMBL/GenBank/DDBJ whole genome shotgun (WGS) entry which is preliminary data.</text>
</comment>
<accession>A0A9Q1GYY5</accession>
<evidence type="ECO:0000313" key="2">
    <source>
        <dbReference type="Proteomes" id="UP001152320"/>
    </source>
</evidence>
<sequence length="114" mass="13152">MDKLLDQSITSESIKVWERDHPDLLQGIRTNRNVKRDLSVSDECEGRSASGYAQHLTNGTPASPAVRQQVRALRNNGPCLSDEENKMRHERCKEMLMIRQRREMTSNEEISTRL</sequence>